<protein>
    <submittedName>
        <fullName evidence="1">Uncharacterized protein</fullName>
    </submittedName>
</protein>
<organism evidence="1 2">
    <name type="scientific">Kingdonia uniflora</name>
    <dbReference type="NCBI Taxonomy" id="39325"/>
    <lineage>
        <taxon>Eukaryota</taxon>
        <taxon>Viridiplantae</taxon>
        <taxon>Streptophyta</taxon>
        <taxon>Embryophyta</taxon>
        <taxon>Tracheophyta</taxon>
        <taxon>Spermatophyta</taxon>
        <taxon>Magnoliopsida</taxon>
        <taxon>Ranunculales</taxon>
        <taxon>Circaeasteraceae</taxon>
        <taxon>Kingdonia</taxon>
    </lineage>
</organism>
<comment type="caution">
    <text evidence="1">The sequence shown here is derived from an EMBL/GenBank/DDBJ whole genome shotgun (WGS) entry which is preliminary data.</text>
</comment>
<reference evidence="1 2" key="1">
    <citation type="journal article" date="2020" name="IScience">
        <title>Genome Sequencing of the Endangered Kingdonia uniflora (Circaeasteraceae, Ranunculales) Reveals Potential Mechanisms of Evolutionary Specialization.</title>
        <authorList>
            <person name="Sun Y."/>
            <person name="Deng T."/>
            <person name="Zhang A."/>
            <person name="Moore M.J."/>
            <person name="Landis J.B."/>
            <person name="Lin N."/>
            <person name="Zhang H."/>
            <person name="Zhang X."/>
            <person name="Huang J."/>
            <person name="Zhang X."/>
            <person name="Sun H."/>
            <person name="Wang H."/>
        </authorList>
    </citation>
    <scope>NUCLEOTIDE SEQUENCE [LARGE SCALE GENOMIC DNA]</scope>
    <source>
        <strain evidence="1">TB1705</strain>
        <tissue evidence="1">Leaf</tissue>
    </source>
</reference>
<accession>A0A7J7L052</accession>
<dbReference type="EMBL" id="JACGCM010002768">
    <property type="protein sequence ID" value="KAF6135979.1"/>
    <property type="molecule type" value="Genomic_DNA"/>
</dbReference>
<dbReference type="Proteomes" id="UP000541444">
    <property type="component" value="Unassembled WGS sequence"/>
</dbReference>
<evidence type="ECO:0000313" key="2">
    <source>
        <dbReference type="Proteomes" id="UP000541444"/>
    </source>
</evidence>
<gene>
    <name evidence="1" type="ORF">GIB67_006871</name>
</gene>
<dbReference type="AlphaFoldDB" id="A0A7J7L052"/>
<evidence type="ECO:0000313" key="1">
    <source>
        <dbReference type="EMBL" id="KAF6135979.1"/>
    </source>
</evidence>
<proteinExistence type="predicted"/>
<sequence length="87" mass="9445">MCLEMASSPKISIAPLTIDGSIYLPWKSELKAHLSSMNLARIVATPDAPSPYMLKPRNPAVMYGSVVLPSDKAKALVFMSDHLSDMP</sequence>
<keyword evidence="2" id="KW-1185">Reference proteome</keyword>
<name>A0A7J7L052_9MAGN</name>